<sequence length="138" mass="15590">MKGLIIPAEFVANWNNAKPCHYCKGICEKMYKNTGFEPMCRPCAEENVKDNPDYLKGTDFVTDARFKCLAKACNATGLVFKEFVIGSCCYKAFLKATEEYPTTKIEKDVYRVLTVAKGFFNASIGRQQDTLGKMLQQK</sequence>
<protein>
    <submittedName>
        <fullName evidence="1">Oidioi.mRNA.OKI2018_I69.PAR.g12224.t1.cds</fullName>
    </submittedName>
</protein>
<evidence type="ECO:0000313" key="2">
    <source>
        <dbReference type="Proteomes" id="UP001158576"/>
    </source>
</evidence>
<dbReference type="EMBL" id="OU015568">
    <property type="protein sequence ID" value="CAG5089455.1"/>
    <property type="molecule type" value="Genomic_DNA"/>
</dbReference>
<proteinExistence type="predicted"/>
<organism evidence="1 2">
    <name type="scientific">Oikopleura dioica</name>
    <name type="common">Tunicate</name>
    <dbReference type="NCBI Taxonomy" id="34765"/>
    <lineage>
        <taxon>Eukaryota</taxon>
        <taxon>Metazoa</taxon>
        <taxon>Chordata</taxon>
        <taxon>Tunicata</taxon>
        <taxon>Appendicularia</taxon>
        <taxon>Copelata</taxon>
        <taxon>Oikopleuridae</taxon>
        <taxon>Oikopleura</taxon>
    </lineage>
</organism>
<gene>
    <name evidence="1" type="ORF">OKIOD_LOCUS3782</name>
</gene>
<name>A0ABN7S2Y1_OIKDI</name>
<reference evidence="1 2" key="1">
    <citation type="submission" date="2021-04" db="EMBL/GenBank/DDBJ databases">
        <authorList>
            <person name="Bliznina A."/>
        </authorList>
    </citation>
    <scope>NUCLEOTIDE SEQUENCE [LARGE SCALE GENOMIC DNA]</scope>
</reference>
<evidence type="ECO:0000313" key="1">
    <source>
        <dbReference type="EMBL" id="CAG5089455.1"/>
    </source>
</evidence>
<keyword evidence="2" id="KW-1185">Reference proteome</keyword>
<dbReference type="Proteomes" id="UP001158576">
    <property type="component" value="Chromosome PAR"/>
</dbReference>
<accession>A0ABN7S2Y1</accession>